<dbReference type="GeneID" id="34684797"/>
<keyword evidence="10" id="KW-0406">Ion transport</keyword>
<dbReference type="NCBIfam" id="TIGR03421">
    <property type="entry name" value="FeS_CyaY"/>
    <property type="match status" value="1"/>
</dbReference>
<evidence type="ECO:0000313" key="15">
    <source>
        <dbReference type="Proteomes" id="UP000054304"/>
    </source>
</evidence>
<evidence type="ECO:0000256" key="7">
    <source>
        <dbReference type="ARBA" id="ARBA00022946"/>
    </source>
</evidence>
<name>A0A0C7N090_9SACH</name>
<evidence type="ECO:0000256" key="2">
    <source>
        <dbReference type="ARBA" id="ARBA00008183"/>
    </source>
</evidence>
<dbReference type="SUPFAM" id="SSF55387">
    <property type="entry name" value="Frataxin/Nqo15-like"/>
    <property type="match status" value="1"/>
</dbReference>
<keyword evidence="7" id="KW-0809">Transit peptide</keyword>
<dbReference type="GO" id="GO:0051537">
    <property type="term" value="F:2 iron, 2 sulfur cluster binding"/>
    <property type="evidence" value="ECO:0007669"/>
    <property type="project" value="TreeGrafter"/>
</dbReference>
<dbReference type="InterPro" id="IPR036524">
    <property type="entry name" value="Frataxin/CyaY_sf"/>
</dbReference>
<evidence type="ECO:0000256" key="11">
    <source>
        <dbReference type="ARBA" id="ARBA00023128"/>
    </source>
</evidence>
<dbReference type="NCBIfam" id="TIGR03422">
    <property type="entry name" value="mito_frataxin"/>
    <property type="match status" value="1"/>
</dbReference>
<dbReference type="GO" id="GO:0006749">
    <property type="term" value="P:glutathione metabolic process"/>
    <property type="evidence" value="ECO:0007669"/>
    <property type="project" value="EnsemblFungi"/>
</dbReference>
<gene>
    <name evidence="14" type="ORF">LALA0_S03e01442g</name>
</gene>
<dbReference type="GO" id="GO:0006826">
    <property type="term" value="P:iron ion transport"/>
    <property type="evidence" value="ECO:0007669"/>
    <property type="project" value="UniProtKB-KW"/>
</dbReference>
<comment type="similarity">
    <text evidence="2">Belongs to the frataxin family.</text>
</comment>
<evidence type="ECO:0000256" key="12">
    <source>
        <dbReference type="ARBA" id="ARBA00047990"/>
    </source>
</evidence>
<dbReference type="PROSITE" id="PS50810">
    <property type="entry name" value="FRATAXIN_2"/>
    <property type="match status" value="1"/>
</dbReference>
<dbReference type="InterPro" id="IPR020895">
    <property type="entry name" value="Frataxin_CS"/>
</dbReference>
<evidence type="ECO:0000256" key="3">
    <source>
        <dbReference type="ARBA" id="ARBA00013107"/>
    </source>
</evidence>
<dbReference type="PROSITE" id="PS01344">
    <property type="entry name" value="FRATAXIN_1"/>
    <property type="match status" value="1"/>
</dbReference>
<keyword evidence="9" id="KW-0408">Iron</keyword>
<dbReference type="EMBL" id="LN736362">
    <property type="protein sequence ID" value="CEP61374.1"/>
    <property type="molecule type" value="Genomic_DNA"/>
</dbReference>
<dbReference type="GO" id="GO:0042802">
    <property type="term" value="F:identical protein binding"/>
    <property type="evidence" value="ECO:0007669"/>
    <property type="project" value="EnsemblFungi"/>
</dbReference>
<protein>
    <recommendedName>
        <fullName evidence="3">ferroxidase</fullName>
        <ecNumber evidence="3">1.16.3.1</ecNumber>
    </recommendedName>
</protein>
<keyword evidence="15" id="KW-1185">Reference proteome</keyword>
<comment type="catalytic activity">
    <reaction evidence="12">
        <text>4 Fe(2+) + O2 + 4 H(+) = 4 Fe(3+) + 2 H2O</text>
        <dbReference type="Rhea" id="RHEA:11148"/>
        <dbReference type="ChEBI" id="CHEBI:15377"/>
        <dbReference type="ChEBI" id="CHEBI:15378"/>
        <dbReference type="ChEBI" id="CHEBI:15379"/>
        <dbReference type="ChEBI" id="CHEBI:29033"/>
        <dbReference type="ChEBI" id="CHEBI:29034"/>
        <dbReference type="EC" id="1.16.3.1"/>
    </reaction>
</comment>
<dbReference type="Pfam" id="PF01491">
    <property type="entry name" value="Frataxin_Cyay"/>
    <property type="match status" value="1"/>
</dbReference>
<dbReference type="Proteomes" id="UP000054304">
    <property type="component" value="Unassembled WGS sequence"/>
</dbReference>
<dbReference type="GO" id="GO:0034986">
    <property type="term" value="F:iron chaperone activity"/>
    <property type="evidence" value="ECO:0007669"/>
    <property type="project" value="EnsemblFungi"/>
</dbReference>
<dbReference type="InterPro" id="IPR002908">
    <property type="entry name" value="Frataxin/CyaY"/>
</dbReference>
<dbReference type="OrthoDB" id="1897642at2759"/>
<keyword evidence="8" id="KW-0560">Oxidoreductase</keyword>
<feature type="compositionally biased region" description="Low complexity" evidence="13">
    <location>
        <begin position="39"/>
        <end position="50"/>
    </location>
</feature>
<evidence type="ECO:0000256" key="9">
    <source>
        <dbReference type="ARBA" id="ARBA00023004"/>
    </source>
</evidence>
<dbReference type="GO" id="GO:0008199">
    <property type="term" value="F:ferric iron binding"/>
    <property type="evidence" value="ECO:0007669"/>
    <property type="project" value="InterPro"/>
</dbReference>
<sequence length="178" mass="19695">MQALRRSLAVQRRFLLRKPATSSLMQWRMPLHRTLASRPSGSSTASTNATGGPGSTDGQAVPAEVLSLNMDVYHTRSDLFLEALQDQLEALGDEYPQLLPDIELTQGVMTVVVPSVGTYVLNKQPPNKQIWLSSPVSGPNRFDLFRERWVSLRDGTDLLQVLNQELDQVFPVPVNLAG</sequence>
<dbReference type="GO" id="GO:0006879">
    <property type="term" value="P:intracellular iron ion homeostasis"/>
    <property type="evidence" value="ECO:0007669"/>
    <property type="project" value="UniProtKB-KW"/>
</dbReference>
<dbReference type="InterPro" id="IPR017789">
    <property type="entry name" value="Frataxin"/>
</dbReference>
<organism evidence="14 15">
    <name type="scientific">Lachancea lanzarotensis</name>
    <dbReference type="NCBI Taxonomy" id="1245769"/>
    <lineage>
        <taxon>Eukaryota</taxon>
        <taxon>Fungi</taxon>
        <taxon>Dikarya</taxon>
        <taxon>Ascomycota</taxon>
        <taxon>Saccharomycotina</taxon>
        <taxon>Saccharomycetes</taxon>
        <taxon>Saccharomycetales</taxon>
        <taxon>Saccharomycetaceae</taxon>
        <taxon>Lachancea</taxon>
    </lineage>
</organism>
<evidence type="ECO:0000256" key="13">
    <source>
        <dbReference type="SAM" id="MobiDB-lite"/>
    </source>
</evidence>
<dbReference type="EC" id="1.16.3.1" evidence="3"/>
<reference evidence="14 15" key="1">
    <citation type="submission" date="2014-12" db="EMBL/GenBank/DDBJ databases">
        <authorList>
            <person name="Neuveglise Cecile"/>
        </authorList>
    </citation>
    <scope>NUCLEOTIDE SEQUENCE [LARGE SCALE GENOMIC DNA]</scope>
    <source>
        <strain evidence="14 15">CBS 12615</strain>
    </source>
</reference>
<keyword evidence="11" id="KW-0496">Mitochondrion</keyword>
<dbReference type="HOGENOM" id="CLU_080880_2_4_1"/>
<evidence type="ECO:0000313" key="14">
    <source>
        <dbReference type="EMBL" id="CEP61374.1"/>
    </source>
</evidence>
<dbReference type="PANTHER" id="PTHR16821:SF2">
    <property type="entry name" value="FRATAXIN, MITOCHONDRIAL"/>
    <property type="match status" value="1"/>
</dbReference>
<dbReference type="GO" id="GO:0004322">
    <property type="term" value="F:ferroxidase activity"/>
    <property type="evidence" value="ECO:0007669"/>
    <property type="project" value="UniProtKB-EC"/>
</dbReference>
<evidence type="ECO:0000256" key="8">
    <source>
        <dbReference type="ARBA" id="ARBA00023002"/>
    </source>
</evidence>
<dbReference type="AlphaFoldDB" id="A0A0C7N090"/>
<dbReference type="GO" id="GO:0005759">
    <property type="term" value="C:mitochondrial matrix"/>
    <property type="evidence" value="ECO:0007669"/>
    <property type="project" value="EnsemblFungi"/>
</dbReference>
<evidence type="ECO:0000256" key="10">
    <source>
        <dbReference type="ARBA" id="ARBA00023065"/>
    </source>
</evidence>
<dbReference type="PANTHER" id="PTHR16821">
    <property type="entry name" value="FRATAXIN"/>
    <property type="match status" value="1"/>
</dbReference>
<dbReference type="GO" id="GO:0008198">
    <property type="term" value="F:ferrous iron binding"/>
    <property type="evidence" value="ECO:0007669"/>
    <property type="project" value="EnsemblFungi"/>
</dbReference>
<feature type="region of interest" description="Disordered" evidence="13">
    <location>
        <begin position="35"/>
        <end position="60"/>
    </location>
</feature>
<dbReference type="SMART" id="SM01219">
    <property type="entry name" value="Frataxin_Cyay"/>
    <property type="match status" value="1"/>
</dbReference>
<comment type="subcellular location">
    <subcellularLocation>
        <location evidence="1">Mitochondrion</location>
    </subcellularLocation>
</comment>
<evidence type="ECO:0000256" key="6">
    <source>
        <dbReference type="ARBA" id="ARBA00022496"/>
    </source>
</evidence>
<evidence type="ECO:0000256" key="1">
    <source>
        <dbReference type="ARBA" id="ARBA00004173"/>
    </source>
</evidence>
<dbReference type="STRING" id="1245769.A0A0C7N090"/>
<dbReference type="GO" id="GO:0016226">
    <property type="term" value="P:iron-sulfur cluster assembly"/>
    <property type="evidence" value="ECO:0007669"/>
    <property type="project" value="EnsemblFungi"/>
</dbReference>
<evidence type="ECO:0000256" key="4">
    <source>
        <dbReference type="ARBA" id="ARBA00022434"/>
    </source>
</evidence>
<keyword evidence="6" id="KW-0410">Iron transport</keyword>
<evidence type="ECO:0000256" key="5">
    <source>
        <dbReference type="ARBA" id="ARBA00022448"/>
    </source>
</evidence>
<keyword evidence="5" id="KW-0813">Transport</keyword>
<proteinExistence type="inferred from homology"/>
<dbReference type="Gene3D" id="3.30.920.10">
    <property type="entry name" value="Frataxin/CyaY"/>
    <property type="match status" value="1"/>
</dbReference>
<dbReference type="GO" id="GO:0006979">
    <property type="term" value="P:response to oxidative stress"/>
    <property type="evidence" value="ECO:0007669"/>
    <property type="project" value="EnsemblFungi"/>
</dbReference>
<accession>A0A0C7N090</accession>
<keyword evidence="4" id="KW-0409">Iron storage</keyword>
<dbReference type="GO" id="GO:0006121">
    <property type="term" value="P:mitochondrial electron transport, succinate to ubiquinone"/>
    <property type="evidence" value="ECO:0007669"/>
    <property type="project" value="EnsemblFungi"/>
</dbReference>
<dbReference type="RefSeq" id="XP_022627608.1">
    <property type="nucleotide sequence ID" value="XM_022773101.1"/>
</dbReference>
<dbReference type="GO" id="GO:0010040">
    <property type="term" value="P:response to iron(II) ion"/>
    <property type="evidence" value="ECO:0007669"/>
    <property type="project" value="EnsemblFungi"/>
</dbReference>